<protein>
    <submittedName>
        <fullName evidence="1">Uncharacterized protein</fullName>
    </submittedName>
</protein>
<dbReference type="OrthoDB" id="7971529at2759"/>
<name>A0A8X6N7C5_NEPPI</name>
<organism evidence="1 2">
    <name type="scientific">Nephila pilipes</name>
    <name type="common">Giant wood spider</name>
    <name type="synonym">Nephila maculata</name>
    <dbReference type="NCBI Taxonomy" id="299642"/>
    <lineage>
        <taxon>Eukaryota</taxon>
        <taxon>Metazoa</taxon>
        <taxon>Ecdysozoa</taxon>
        <taxon>Arthropoda</taxon>
        <taxon>Chelicerata</taxon>
        <taxon>Arachnida</taxon>
        <taxon>Araneae</taxon>
        <taxon>Araneomorphae</taxon>
        <taxon>Entelegynae</taxon>
        <taxon>Araneoidea</taxon>
        <taxon>Nephilidae</taxon>
        <taxon>Nephila</taxon>
    </lineage>
</organism>
<sequence length="175" mass="19948">MSSTSRFIHSPRDFGANALVEFGGGKKSILSSAKKLLCSLKENNDVQLQKFFSSDDTSYNSSMQYLELWRTSFDKVNKFHWINLRTEISWSGLKKSVQVVSGIIKEGDSRNVDNLFEERTLLNQIIQNQSVCCSSSSEKVPSTIEEKRKVIFKVFQKTDISCYNISRMDEFAMSA</sequence>
<evidence type="ECO:0000313" key="1">
    <source>
        <dbReference type="EMBL" id="GFS97578.1"/>
    </source>
</evidence>
<gene>
    <name evidence="1" type="ORF">NPIL_272521</name>
</gene>
<keyword evidence="2" id="KW-1185">Reference proteome</keyword>
<accession>A0A8X6N7C5</accession>
<comment type="caution">
    <text evidence="1">The sequence shown here is derived from an EMBL/GenBank/DDBJ whole genome shotgun (WGS) entry which is preliminary data.</text>
</comment>
<dbReference type="AlphaFoldDB" id="A0A8X6N7C5"/>
<reference evidence="1" key="1">
    <citation type="submission" date="2020-08" db="EMBL/GenBank/DDBJ databases">
        <title>Multicomponent nature underlies the extraordinary mechanical properties of spider dragline silk.</title>
        <authorList>
            <person name="Kono N."/>
            <person name="Nakamura H."/>
            <person name="Mori M."/>
            <person name="Yoshida Y."/>
            <person name="Ohtoshi R."/>
            <person name="Malay A.D."/>
            <person name="Moran D.A.P."/>
            <person name="Tomita M."/>
            <person name="Numata K."/>
            <person name="Arakawa K."/>
        </authorList>
    </citation>
    <scope>NUCLEOTIDE SEQUENCE</scope>
</reference>
<evidence type="ECO:0000313" key="2">
    <source>
        <dbReference type="Proteomes" id="UP000887013"/>
    </source>
</evidence>
<dbReference type="EMBL" id="BMAW01100987">
    <property type="protein sequence ID" value="GFS97578.1"/>
    <property type="molecule type" value="Genomic_DNA"/>
</dbReference>
<proteinExistence type="predicted"/>
<dbReference type="Proteomes" id="UP000887013">
    <property type="component" value="Unassembled WGS sequence"/>
</dbReference>